<dbReference type="Proteomes" id="UP001530293">
    <property type="component" value="Unassembled WGS sequence"/>
</dbReference>
<dbReference type="Pfam" id="PF04145">
    <property type="entry name" value="Ctr"/>
    <property type="match status" value="1"/>
</dbReference>
<evidence type="ECO:0000256" key="1">
    <source>
        <dbReference type="ARBA" id="ARBA00022692"/>
    </source>
</evidence>
<reference evidence="5 6" key="1">
    <citation type="submission" date="2024-10" db="EMBL/GenBank/DDBJ databases">
        <title>Updated reference genomes for cyclostephanoid diatoms.</title>
        <authorList>
            <person name="Roberts W.R."/>
            <person name="Alverson A.J."/>
        </authorList>
    </citation>
    <scope>NUCLEOTIDE SEQUENCE [LARGE SCALE GENOMIC DNA]</scope>
    <source>
        <strain evidence="5 6">AJA232-27</strain>
    </source>
</reference>
<evidence type="ECO:0000256" key="2">
    <source>
        <dbReference type="ARBA" id="ARBA00022989"/>
    </source>
</evidence>
<feature type="transmembrane region" description="Helical" evidence="4">
    <location>
        <begin position="20"/>
        <end position="46"/>
    </location>
</feature>
<keyword evidence="1 4" id="KW-0812">Transmembrane</keyword>
<evidence type="ECO:0000313" key="5">
    <source>
        <dbReference type="EMBL" id="KAL3772046.1"/>
    </source>
</evidence>
<evidence type="ECO:0000256" key="4">
    <source>
        <dbReference type="RuleBase" id="RU367022"/>
    </source>
</evidence>
<dbReference type="InterPro" id="IPR007274">
    <property type="entry name" value="Cop_transporter"/>
</dbReference>
<keyword evidence="2 4" id="KW-1133">Transmembrane helix</keyword>
<comment type="subcellular location">
    <subcellularLocation>
        <location evidence="4">Membrane</location>
        <topology evidence="4">Multi-pass membrane protein</topology>
    </subcellularLocation>
</comment>
<dbReference type="GO" id="GO:0005375">
    <property type="term" value="F:copper ion transmembrane transporter activity"/>
    <property type="evidence" value="ECO:0007669"/>
    <property type="project" value="UniProtKB-UniRule"/>
</dbReference>
<evidence type="ECO:0000256" key="3">
    <source>
        <dbReference type="ARBA" id="ARBA00023136"/>
    </source>
</evidence>
<keyword evidence="3 4" id="KW-0472">Membrane</keyword>
<dbReference type="EMBL" id="JALLBG020000017">
    <property type="protein sequence ID" value="KAL3772046.1"/>
    <property type="molecule type" value="Genomic_DNA"/>
</dbReference>
<name>A0ABD3NAK7_9STRA</name>
<keyword evidence="6" id="KW-1185">Reference proteome</keyword>
<proteinExistence type="inferred from homology"/>
<keyword evidence="4" id="KW-0186">Copper</keyword>
<comment type="similarity">
    <text evidence="4">Belongs to the copper transporter (Ctr) (TC 1.A.56) family. SLC31A subfamily.</text>
</comment>
<evidence type="ECO:0000313" key="6">
    <source>
        <dbReference type="Proteomes" id="UP001530293"/>
    </source>
</evidence>
<protein>
    <recommendedName>
        <fullName evidence="4">Copper transport protein</fullName>
    </recommendedName>
</protein>
<dbReference type="AlphaFoldDB" id="A0ABD3NAK7"/>
<keyword evidence="4" id="KW-0187">Copper transport</keyword>
<comment type="caution">
    <text evidence="5">The sequence shown here is derived from an EMBL/GenBank/DDBJ whole genome shotgun (WGS) entry which is preliminary data.</text>
</comment>
<keyword evidence="4" id="KW-0813">Transport</keyword>
<dbReference type="GO" id="GO:0016020">
    <property type="term" value="C:membrane"/>
    <property type="evidence" value="ECO:0007669"/>
    <property type="project" value="UniProtKB-SubCell"/>
</dbReference>
<organism evidence="5 6">
    <name type="scientific">Discostella pseudostelligera</name>
    <dbReference type="NCBI Taxonomy" id="259834"/>
    <lineage>
        <taxon>Eukaryota</taxon>
        <taxon>Sar</taxon>
        <taxon>Stramenopiles</taxon>
        <taxon>Ochrophyta</taxon>
        <taxon>Bacillariophyta</taxon>
        <taxon>Coscinodiscophyceae</taxon>
        <taxon>Thalassiosirophycidae</taxon>
        <taxon>Stephanodiscales</taxon>
        <taxon>Stephanodiscaceae</taxon>
        <taxon>Discostella</taxon>
    </lineage>
</organism>
<accession>A0ABD3NAK7</accession>
<gene>
    <name evidence="5" type="ORF">ACHAWU_008068</name>
</gene>
<sequence>MGAAKRYNAIAACLHALRAWLGFLLMLAVMTYAIEFLVSAVIGMVLGRYLFVDMGGGEDELGAIGAGGKQNNEIVGVDTMGNDGVWGGGDPCCGIDDTEDDFHDAHEVMIGPRLTNICEPLLSPSMDNNSRVIRRGVGGQQIESIA</sequence>
<keyword evidence="4" id="KW-0406">Ion transport</keyword>